<organism evidence="6 7">
    <name type="scientific">Nostoc punctiforme NIES-2108</name>
    <dbReference type="NCBI Taxonomy" id="1356359"/>
    <lineage>
        <taxon>Bacteria</taxon>
        <taxon>Bacillati</taxon>
        <taxon>Cyanobacteriota</taxon>
        <taxon>Cyanophyceae</taxon>
        <taxon>Nostocales</taxon>
        <taxon>Nostocaceae</taxon>
        <taxon>Nostoc</taxon>
    </lineage>
</organism>
<feature type="domain" description="AprE-like beta-barrel" evidence="5">
    <location>
        <begin position="413"/>
        <end position="502"/>
    </location>
</feature>
<keyword evidence="1" id="KW-0175">Coiled coil</keyword>
<feature type="region of interest" description="Disordered" evidence="2">
    <location>
        <begin position="1"/>
        <end position="26"/>
    </location>
</feature>
<dbReference type="Gene3D" id="2.40.30.170">
    <property type="match status" value="1"/>
</dbReference>
<keyword evidence="3" id="KW-0472">Membrane</keyword>
<gene>
    <name evidence="6" type="ORF">A6769_09395</name>
</gene>
<evidence type="ECO:0000256" key="1">
    <source>
        <dbReference type="SAM" id="Coils"/>
    </source>
</evidence>
<dbReference type="Gene3D" id="2.40.50.100">
    <property type="match status" value="1"/>
</dbReference>
<feature type="coiled-coil region" evidence="1">
    <location>
        <begin position="290"/>
        <end position="317"/>
    </location>
</feature>
<evidence type="ECO:0000256" key="2">
    <source>
        <dbReference type="SAM" id="MobiDB-lite"/>
    </source>
</evidence>
<feature type="compositionally biased region" description="Low complexity" evidence="2">
    <location>
        <begin position="1"/>
        <end position="15"/>
    </location>
</feature>
<sequence>MTQLNGNHLNGNQKNGNHKNGVKHDSQVLTKQQKTAQESFTNLNNQEFEQSIVLRQSPIWSRTIMITLVGLACFGIAWAYFAKIEQVVPATGQLKPQGTVKEVQAPVSGVVKTVNVKDGQEVKAGDLLLTFDSIASVAELNSLNKIRLALMKENQIYRRLMGVSTANGSELLYLRGNLPQETAFLLKSRAALVAENELFRTQLKNSGQDSGVGIDEQQLLRVAKQELDSRSSAARLEVEKTKKQLVQNQIKLEDSKSSLAIQEGILNKLKILAEEGGISQLQYLNQQQEVQNRTAEVAQLGEELKRLEFDIEKGQQELSNTVAVSDKNILDKIAQNKQQIATIDSQFMKVVLENEQRLADVNSKISQSQLNVKYQELRAPVAGTVFDLQAKNPGFVATPTTKLLQIVPNENYIAEVFITNKDIGFVRKGMKVDVRIDSFPYSEFGDIKGEVTGIGSDALPPDQTHQFYRFPAKVSLDKQSLVIKGKKVNLQSGMSISANIKVREERTVLSLFTELFTKQVDALKEVR</sequence>
<dbReference type="Proteomes" id="UP000252085">
    <property type="component" value="Unassembled WGS sequence"/>
</dbReference>
<dbReference type="Pfam" id="PF26002">
    <property type="entry name" value="Beta-barrel_AprE"/>
    <property type="match status" value="1"/>
</dbReference>
<evidence type="ECO:0000259" key="4">
    <source>
        <dbReference type="Pfam" id="PF25917"/>
    </source>
</evidence>
<evidence type="ECO:0000313" key="6">
    <source>
        <dbReference type="EMBL" id="RCJ38599.1"/>
    </source>
</evidence>
<dbReference type="InterPro" id="IPR050739">
    <property type="entry name" value="MFP"/>
</dbReference>
<dbReference type="PANTHER" id="PTHR30386">
    <property type="entry name" value="MEMBRANE FUSION SUBUNIT OF EMRAB-TOLC MULTIDRUG EFFLUX PUMP"/>
    <property type="match status" value="1"/>
</dbReference>
<dbReference type="InterPro" id="IPR058625">
    <property type="entry name" value="MdtA-like_BSH"/>
</dbReference>
<dbReference type="PRINTS" id="PR01490">
    <property type="entry name" value="RTXTOXIND"/>
</dbReference>
<comment type="caution">
    <text evidence="6">The sequence shown here is derived from an EMBL/GenBank/DDBJ whole genome shotgun (WGS) entry which is preliminary data.</text>
</comment>
<dbReference type="EMBL" id="LXQE01000117">
    <property type="protein sequence ID" value="RCJ38599.1"/>
    <property type="molecule type" value="Genomic_DNA"/>
</dbReference>
<dbReference type="InterPro" id="IPR058982">
    <property type="entry name" value="Beta-barrel_AprE"/>
</dbReference>
<dbReference type="Pfam" id="PF25917">
    <property type="entry name" value="BSH_RND"/>
    <property type="match status" value="1"/>
</dbReference>
<protein>
    <submittedName>
        <fullName evidence="6">Hemolysin D</fullName>
    </submittedName>
</protein>
<proteinExistence type="predicted"/>
<keyword evidence="3" id="KW-1133">Transmembrane helix</keyword>
<keyword evidence="3" id="KW-0812">Transmembrane</keyword>
<evidence type="ECO:0000259" key="5">
    <source>
        <dbReference type="Pfam" id="PF26002"/>
    </source>
</evidence>
<reference evidence="7" key="1">
    <citation type="submission" date="2016-04" db="EMBL/GenBank/DDBJ databases">
        <authorList>
            <person name="Tabuchi Yagui T.R."/>
        </authorList>
    </citation>
    <scope>NUCLEOTIDE SEQUENCE [LARGE SCALE GENOMIC DNA]</scope>
</reference>
<feature type="transmembrane region" description="Helical" evidence="3">
    <location>
        <begin position="59"/>
        <end position="81"/>
    </location>
</feature>
<dbReference type="SUPFAM" id="SSF111369">
    <property type="entry name" value="HlyD-like secretion proteins"/>
    <property type="match status" value="1"/>
</dbReference>
<dbReference type="AlphaFoldDB" id="A0A367RRD2"/>
<name>A0A367RRD2_NOSPU</name>
<accession>A0A367RRD2</accession>
<evidence type="ECO:0000313" key="7">
    <source>
        <dbReference type="Proteomes" id="UP000252085"/>
    </source>
</evidence>
<evidence type="ECO:0000256" key="3">
    <source>
        <dbReference type="SAM" id="Phobius"/>
    </source>
</evidence>
<feature type="domain" description="Multidrug resistance protein MdtA-like barrel-sandwich hybrid" evidence="4">
    <location>
        <begin position="102"/>
        <end position="396"/>
    </location>
</feature>
<dbReference type="PANTHER" id="PTHR30386:SF27">
    <property type="entry name" value="MEMBRANE FUSION PROTEIN (MFP) FAMILY PROTEIN"/>
    <property type="match status" value="1"/>
</dbReference>